<reference evidence="1" key="2">
    <citation type="submission" date="2018-03" db="EMBL/GenBank/DDBJ databases">
        <title>The Triticum urartu genome reveals the dynamic nature of wheat genome evolution.</title>
        <authorList>
            <person name="Ling H."/>
            <person name="Ma B."/>
            <person name="Shi X."/>
            <person name="Liu H."/>
            <person name="Dong L."/>
            <person name="Sun H."/>
            <person name="Cao Y."/>
            <person name="Gao Q."/>
            <person name="Zheng S."/>
            <person name="Li Y."/>
            <person name="Yu Y."/>
            <person name="Du H."/>
            <person name="Qi M."/>
            <person name="Li Y."/>
            <person name="Yu H."/>
            <person name="Cui Y."/>
            <person name="Wang N."/>
            <person name="Chen C."/>
            <person name="Wu H."/>
            <person name="Zhao Y."/>
            <person name="Zhang J."/>
            <person name="Li Y."/>
            <person name="Zhou W."/>
            <person name="Zhang B."/>
            <person name="Hu W."/>
            <person name="Eijk M."/>
            <person name="Tang J."/>
            <person name="Witsenboer H."/>
            <person name="Zhao S."/>
            <person name="Li Z."/>
            <person name="Zhang A."/>
            <person name="Wang D."/>
            <person name="Liang C."/>
        </authorList>
    </citation>
    <scope>NUCLEOTIDE SEQUENCE [LARGE SCALE GENOMIC DNA]</scope>
    <source>
        <strain evidence="1">cv. G1812</strain>
    </source>
</reference>
<reference evidence="1" key="3">
    <citation type="submission" date="2022-06" db="UniProtKB">
        <authorList>
            <consortium name="EnsemblPlants"/>
        </authorList>
    </citation>
    <scope>IDENTIFICATION</scope>
</reference>
<reference evidence="2" key="1">
    <citation type="journal article" date="2013" name="Nature">
        <title>Draft genome of the wheat A-genome progenitor Triticum urartu.</title>
        <authorList>
            <person name="Ling H.Q."/>
            <person name="Zhao S."/>
            <person name="Liu D."/>
            <person name="Wang J."/>
            <person name="Sun H."/>
            <person name="Zhang C."/>
            <person name="Fan H."/>
            <person name="Li D."/>
            <person name="Dong L."/>
            <person name="Tao Y."/>
            <person name="Gao C."/>
            <person name="Wu H."/>
            <person name="Li Y."/>
            <person name="Cui Y."/>
            <person name="Guo X."/>
            <person name="Zheng S."/>
            <person name="Wang B."/>
            <person name="Yu K."/>
            <person name="Liang Q."/>
            <person name="Yang W."/>
            <person name="Lou X."/>
            <person name="Chen J."/>
            <person name="Feng M."/>
            <person name="Jian J."/>
            <person name="Zhang X."/>
            <person name="Luo G."/>
            <person name="Jiang Y."/>
            <person name="Liu J."/>
            <person name="Wang Z."/>
            <person name="Sha Y."/>
            <person name="Zhang B."/>
            <person name="Wu H."/>
            <person name="Tang D."/>
            <person name="Shen Q."/>
            <person name="Xue P."/>
            <person name="Zou S."/>
            <person name="Wang X."/>
            <person name="Liu X."/>
            <person name="Wang F."/>
            <person name="Yang Y."/>
            <person name="An X."/>
            <person name="Dong Z."/>
            <person name="Zhang K."/>
            <person name="Zhang X."/>
            <person name="Luo M.C."/>
            <person name="Dvorak J."/>
            <person name="Tong Y."/>
            <person name="Wang J."/>
            <person name="Yang H."/>
            <person name="Li Z."/>
            <person name="Wang D."/>
            <person name="Zhang A."/>
            <person name="Wang J."/>
        </authorList>
    </citation>
    <scope>NUCLEOTIDE SEQUENCE</scope>
    <source>
        <strain evidence="2">cv. G1812</strain>
    </source>
</reference>
<dbReference type="EnsemblPlants" id="TuG1812G0600003182.01.T01">
    <property type="protein sequence ID" value="TuG1812G0600003182.01.T01.cds323131"/>
    <property type="gene ID" value="TuG1812G0600003182.01"/>
</dbReference>
<sequence>DFGLSSLHVQLYHYFLCSDVCNIVVSTFSRLSIINVVN</sequence>
<proteinExistence type="predicted"/>
<keyword evidence="2" id="KW-1185">Reference proteome</keyword>
<accession>A0A8R7QVT2</accession>
<organism evidence="1 2">
    <name type="scientific">Triticum urartu</name>
    <name type="common">Red wild einkorn</name>
    <name type="synonym">Crithodium urartu</name>
    <dbReference type="NCBI Taxonomy" id="4572"/>
    <lineage>
        <taxon>Eukaryota</taxon>
        <taxon>Viridiplantae</taxon>
        <taxon>Streptophyta</taxon>
        <taxon>Embryophyta</taxon>
        <taxon>Tracheophyta</taxon>
        <taxon>Spermatophyta</taxon>
        <taxon>Magnoliopsida</taxon>
        <taxon>Liliopsida</taxon>
        <taxon>Poales</taxon>
        <taxon>Poaceae</taxon>
        <taxon>BOP clade</taxon>
        <taxon>Pooideae</taxon>
        <taxon>Triticodae</taxon>
        <taxon>Triticeae</taxon>
        <taxon>Triticinae</taxon>
        <taxon>Triticum</taxon>
    </lineage>
</organism>
<evidence type="ECO:0000313" key="2">
    <source>
        <dbReference type="Proteomes" id="UP000015106"/>
    </source>
</evidence>
<name>A0A8R7QVT2_TRIUA</name>
<dbReference type="Gramene" id="TuG1812G0600003182.01.T01">
    <property type="protein sequence ID" value="TuG1812G0600003182.01.T01.cds323131"/>
    <property type="gene ID" value="TuG1812G0600003182.01"/>
</dbReference>
<protein>
    <submittedName>
        <fullName evidence="1">Uncharacterized protein</fullName>
    </submittedName>
</protein>
<dbReference type="AlphaFoldDB" id="A0A8R7QVT2"/>
<evidence type="ECO:0000313" key="1">
    <source>
        <dbReference type="EnsemblPlants" id="TuG1812G0600003182.01.T01.cds323131"/>
    </source>
</evidence>
<dbReference type="Proteomes" id="UP000015106">
    <property type="component" value="Chromosome 6"/>
</dbReference>